<evidence type="ECO:0000256" key="7">
    <source>
        <dbReference type="ARBA" id="ARBA00022548"/>
    </source>
</evidence>
<dbReference type="EMBL" id="VSWD01000010">
    <property type="protein sequence ID" value="KAK3089974.1"/>
    <property type="molecule type" value="Genomic_DNA"/>
</dbReference>
<gene>
    <name evidence="19" type="ORF">FSP39_008132</name>
</gene>
<keyword evidence="5" id="KW-0963">Cytoplasm</keyword>
<evidence type="ECO:0000256" key="13">
    <source>
        <dbReference type="ARBA" id="ARBA00023098"/>
    </source>
</evidence>
<evidence type="ECO:0000256" key="8">
    <source>
        <dbReference type="ARBA" id="ARBA00022674"/>
    </source>
</evidence>
<dbReference type="GO" id="GO:0005811">
    <property type="term" value="C:lipid droplet"/>
    <property type="evidence" value="ECO:0007669"/>
    <property type="project" value="UniProtKB-SubCell"/>
</dbReference>
<dbReference type="SMART" id="SM01169">
    <property type="entry name" value="DUF1943"/>
    <property type="match status" value="1"/>
</dbReference>
<dbReference type="Pfam" id="PF09172">
    <property type="entry name" value="Vit_open_b-sht"/>
    <property type="match status" value="1"/>
</dbReference>
<dbReference type="PANTHER" id="PTHR13769:SF1">
    <property type="entry name" value="APOLIPOPROTEIN B-100"/>
    <property type="match status" value="1"/>
</dbReference>
<dbReference type="Gene3D" id="1.25.10.20">
    <property type="entry name" value="Vitellinogen, superhelical"/>
    <property type="match status" value="1"/>
</dbReference>
<dbReference type="SMART" id="SM00638">
    <property type="entry name" value="LPD_N"/>
    <property type="match status" value="1"/>
</dbReference>
<dbReference type="InterPro" id="IPR015255">
    <property type="entry name" value="Vitellinogen_open_b-sht"/>
</dbReference>
<dbReference type="GO" id="GO:0005319">
    <property type="term" value="F:lipid transporter activity"/>
    <property type="evidence" value="ECO:0007669"/>
    <property type="project" value="InterPro"/>
</dbReference>
<evidence type="ECO:0000256" key="9">
    <source>
        <dbReference type="ARBA" id="ARBA00022677"/>
    </source>
</evidence>
<keyword evidence="16" id="KW-0850">VLDL</keyword>
<evidence type="ECO:0000256" key="16">
    <source>
        <dbReference type="ARBA" id="ARBA00023313"/>
    </source>
</evidence>
<evidence type="ECO:0000256" key="4">
    <source>
        <dbReference type="ARBA" id="ARBA00022448"/>
    </source>
</evidence>
<dbReference type="GO" id="GO:0008203">
    <property type="term" value="P:cholesterol metabolic process"/>
    <property type="evidence" value="ECO:0007669"/>
    <property type="project" value="UniProtKB-KW"/>
</dbReference>
<evidence type="ECO:0000256" key="17">
    <source>
        <dbReference type="PROSITE-ProRule" id="PRU00557"/>
    </source>
</evidence>
<keyword evidence="14" id="KW-1207">Sterol metabolism</keyword>
<keyword evidence="10" id="KW-0427">LDL</keyword>
<dbReference type="GO" id="GO:0008201">
    <property type="term" value="F:heparin binding"/>
    <property type="evidence" value="ECO:0007669"/>
    <property type="project" value="UniProtKB-KW"/>
</dbReference>
<dbReference type="GO" id="GO:0034361">
    <property type="term" value="C:very-low-density lipoprotein particle"/>
    <property type="evidence" value="ECO:0007669"/>
    <property type="project" value="UniProtKB-KW"/>
</dbReference>
<organism evidence="19 20">
    <name type="scientific">Pinctada imbricata</name>
    <name type="common">Atlantic pearl-oyster</name>
    <name type="synonym">Pinctada martensii</name>
    <dbReference type="NCBI Taxonomy" id="66713"/>
    <lineage>
        <taxon>Eukaryota</taxon>
        <taxon>Metazoa</taxon>
        <taxon>Spiralia</taxon>
        <taxon>Lophotrochozoa</taxon>
        <taxon>Mollusca</taxon>
        <taxon>Bivalvia</taxon>
        <taxon>Autobranchia</taxon>
        <taxon>Pteriomorphia</taxon>
        <taxon>Pterioida</taxon>
        <taxon>Pterioidea</taxon>
        <taxon>Pteriidae</taxon>
        <taxon>Pinctada</taxon>
    </lineage>
</organism>
<keyword evidence="13" id="KW-0443">Lipid metabolism</keyword>
<sequence>MCHIHVDVPRKCEALLKVEDCHLYERLPGADTVYAMDSGSMQFNNAVSKNPVYFQYDRGEVIPDSIVVANDEPTFVLNIKRGMLSALQLKIMNPSEYGKEHTLVDIFGKCPTRCLNQSDPLIYNTKRDLTMCKMPHVFEIQANPFTFVQTLYGGYRESEITEPVYPFGSTVDCEYTTNKRHRITDVKCLQEQVFRPLAYNGSIYATAMTNITQTLKLSGTKKFKSRAVDRHLHNRKISSILFEYEEDDDQNVASTDIFTHIQSMVDGFYTGTSQFIPGHFHQMVLLMRKSKANSLHHLMKDIWNCHGNNTNNCVLIRQMLEKDYFLDGLMSCGTPHCLSTFSHCIGHGHVTNPILHTFFMYDLALNHETSPRVLNVLLDICKSNNSVSCWMPFSVMLNKLMNSDQEKSAKMKDIAYDILTHTRESLGDICEAGVWESLTPDQQNSTMSKVILFLKVIGNVGKVIQTQYDVVETEIRKQIIPTVLNCAGNSDLPYKITKSALLALQKMSVTDNIKAVLFDVLRDINRDVSVRTSAFLLLAKEKDSDIIRQLIQIMHEDPMEYMRIYIATYVESALENEQPDLQREMWKKGIEDSGKELPKHPSLMIGRSRYLEMSRYFRLPLMMTHYGLQMEMDLVYNPASPTFQTVVIRLNYYNGQKHNLVECGVDVRGLDTLMNRMLGRGRGLYNILSSVLPNPEDMGGQSDSRKKFGVFHPDIVEELNKMLKVINYPQGDIPDGLLHWKVLDHEVMYTELQDLLAAFTPKNMKLSSMKLLESFIFHFNKGHHAVKTRSSKQMDLLKVMPTLSGAPLNLTVLVTSSVSGEMDAKFDVSLLWGIGPVEARASGAIKGAVEFLGEMNIKMRDFSRCGIQMVTQGEMGNTLVSRVTLTKEKQTESVKKHFMVTLESSNVHGSFRLAKFKRWFIFDMTFSDADHVRGIGHIIKNPVTLYLRYNGDVTAQRQMASHVVDVISRFDFNGGNNNSWIIEQKIHSVFPIYDFPKYLNFHAIQETPFSLLNYMFNSTLTLHNDDKASQQTEFTWAWIDLWQNNSLTRNKNTSQWTFTSTSKLKSDVCI</sequence>
<protein>
    <recommendedName>
        <fullName evidence="18">Vitellogenin domain-containing protein</fullName>
    </recommendedName>
</protein>
<evidence type="ECO:0000256" key="2">
    <source>
        <dbReference type="ARBA" id="ARBA00004502"/>
    </source>
</evidence>
<evidence type="ECO:0000256" key="14">
    <source>
        <dbReference type="ARBA" id="ARBA00023166"/>
    </source>
</evidence>
<reference evidence="19" key="1">
    <citation type="submission" date="2019-08" db="EMBL/GenBank/DDBJ databases">
        <title>The improved chromosome-level genome for the pearl oyster Pinctada fucata martensii using PacBio sequencing and Hi-C.</title>
        <authorList>
            <person name="Zheng Z."/>
        </authorList>
    </citation>
    <scope>NUCLEOTIDE SEQUENCE</scope>
    <source>
        <strain evidence="19">ZZ-2019</strain>
        <tissue evidence="19">Adductor muscle</tissue>
    </source>
</reference>
<name>A0AA88XZK4_PINIB</name>
<keyword evidence="9" id="KW-0551">Lipid droplet</keyword>
<keyword evidence="6" id="KW-0964">Secreted</keyword>
<evidence type="ECO:0000256" key="6">
    <source>
        <dbReference type="ARBA" id="ARBA00022525"/>
    </source>
</evidence>
<accession>A0AA88XZK4</accession>
<dbReference type="InterPro" id="IPR001747">
    <property type="entry name" value="Vitellogenin_N"/>
</dbReference>
<comment type="subcellular location">
    <subcellularLocation>
        <location evidence="1">Cytoplasm</location>
    </subcellularLocation>
    <subcellularLocation>
        <location evidence="2">Lipid droplet</location>
    </subcellularLocation>
    <subcellularLocation>
        <location evidence="3">Secreted</location>
    </subcellularLocation>
</comment>
<dbReference type="InterPro" id="IPR011030">
    <property type="entry name" value="Lipovitellin_superhlx_dom"/>
</dbReference>
<evidence type="ECO:0000256" key="1">
    <source>
        <dbReference type="ARBA" id="ARBA00004496"/>
    </source>
</evidence>
<evidence type="ECO:0000256" key="5">
    <source>
        <dbReference type="ARBA" id="ARBA00022490"/>
    </source>
</evidence>
<keyword evidence="7" id="KW-0153">Cholesterol metabolism</keyword>
<dbReference type="PROSITE" id="PS51211">
    <property type="entry name" value="VITELLOGENIN"/>
    <property type="match status" value="1"/>
</dbReference>
<dbReference type="GO" id="GO:0005737">
    <property type="term" value="C:cytoplasm"/>
    <property type="evidence" value="ECO:0007669"/>
    <property type="project" value="UniProtKB-SubCell"/>
</dbReference>
<dbReference type="InterPro" id="IPR052418">
    <property type="entry name" value="Apolipoprotein_B"/>
</dbReference>
<feature type="domain" description="Vitellogenin" evidence="18">
    <location>
        <begin position="1"/>
        <end position="647"/>
    </location>
</feature>
<evidence type="ECO:0000256" key="10">
    <source>
        <dbReference type="ARBA" id="ARBA00022710"/>
    </source>
</evidence>
<keyword evidence="11" id="KW-0732">Signal</keyword>
<dbReference type="SUPFAM" id="SSF48431">
    <property type="entry name" value="Lipovitellin-phosvitin complex, superhelical domain"/>
    <property type="match status" value="1"/>
</dbReference>
<dbReference type="Pfam" id="PF01347">
    <property type="entry name" value="Vitellogenin_N"/>
    <property type="match status" value="1"/>
</dbReference>
<comment type="caution">
    <text evidence="19">The sequence shown here is derived from an EMBL/GenBank/DDBJ whole genome shotgun (WGS) entry which is preliminary data.</text>
</comment>
<dbReference type="SUPFAM" id="SSF56968">
    <property type="entry name" value="Lipovitellin-phosvitin complex, beta-sheet shell regions"/>
    <property type="match status" value="2"/>
</dbReference>
<evidence type="ECO:0000256" key="3">
    <source>
        <dbReference type="ARBA" id="ARBA00004613"/>
    </source>
</evidence>
<evidence type="ECO:0000313" key="19">
    <source>
        <dbReference type="EMBL" id="KAK3089974.1"/>
    </source>
</evidence>
<dbReference type="InterPro" id="IPR015816">
    <property type="entry name" value="Vitellinogen_b-sht_N"/>
</dbReference>
<evidence type="ECO:0000259" key="18">
    <source>
        <dbReference type="PROSITE" id="PS51211"/>
    </source>
</evidence>
<keyword evidence="12" id="KW-0445">Lipid transport</keyword>
<dbReference type="GO" id="GO:0034362">
    <property type="term" value="C:low-density lipoprotein particle"/>
    <property type="evidence" value="ECO:0007669"/>
    <property type="project" value="UniProtKB-KW"/>
</dbReference>
<dbReference type="AlphaFoldDB" id="A0AA88XZK4"/>
<proteinExistence type="predicted"/>
<keyword evidence="20" id="KW-1185">Reference proteome</keyword>
<keyword evidence="4" id="KW-0813">Transport</keyword>
<dbReference type="Gene3D" id="2.30.230.10">
    <property type="entry name" value="Lipovitellin, beta-sheet shell regions, chain A"/>
    <property type="match status" value="1"/>
</dbReference>
<dbReference type="PANTHER" id="PTHR13769">
    <property type="entry name" value="APOLIPOPROTEIN B"/>
    <property type="match status" value="1"/>
</dbReference>
<dbReference type="Proteomes" id="UP001186944">
    <property type="component" value="Unassembled WGS sequence"/>
</dbReference>
<dbReference type="InterPro" id="IPR015819">
    <property type="entry name" value="Lipid_transp_b-sht_shell"/>
</dbReference>
<keyword evidence="15" id="KW-0753">Steroid metabolism</keyword>
<comment type="caution">
    <text evidence="17">Lacks conserved residue(s) required for the propagation of feature annotation.</text>
</comment>
<evidence type="ECO:0000256" key="12">
    <source>
        <dbReference type="ARBA" id="ARBA00023055"/>
    </source>
</evidence>
<evidence type="ECO:0000256" key="11">
    <source>
        <dbReference type="ARBA" id="ARBA00022729"/>
    </source>
</evidence>
<evidence type="ECO:0000256" key="15">
    <source>
        <dbReference type="ARBA" id="ARBA00023221"/>
    </source>
</evidence>
<keyword evidence="8" id="KW-0358">Heparin-binding</keyword>
<evidence type="ECO:0000313" key="20">
    <source>
        <dbReference type="Proteomes" id="UP001186944"/>
    </source>
</evidence>